<feature type="transmembrane region" description="Helical" evidence="8">
    <location>
        <begin position="215"/>
        <end position="241"/>
    </location>
</feature>
<dbReference type="Pfam" id="PF07690">
    <property type="entry name" value="MFS_1"/>
    <property type="match status" value="1"/>
</dbReference>
<evidence type="ECO:0000256" key="4">
    <source>
        <dbReference type="ARBA" id="ARBA00022692"/>
    </source>
</evidence>
<dbReference type="PANTHER" id="PTHR23517">
    <property type="entry name" value="RESISTANCE PROTEIN MDTM, PUTATIVE-RELATED-RELATED"/>
    <property type="match status" value="1"/>
</dbReference>
<comment type="caution">
    <text evidence="9">The sequence shown here is derived from an EMBL/GenBank/DDBJ whole genome shotgun (WGS) entry which is preliminary data.</text>
</comment>
<feature type="transmembrane region" description="Helical" evidence="8">
    <location>
        <begin position="304"/>
        <end position="328"/>
    </location>
</feature>
<evidence type="ECO:0000313" key="9">
    <source>
        <dbReference type="EMBL" id="TBO58301.1"/>
    </source>
</evidence>
<gene>
    <name evidence="9" type="ORF">EYS09_18110</name>
</gene>
<dbReference type="Gene3D" id="1.20.1250.20">
    <property type="entry name" value="MFS general substrate transporter like domains"/>
    <property type="match status" value="2"/>
</dbReference>
<feature type="transmembrane region" description="Helical" evidence="8">
    <location>
        <begin position="80"/>
        <end position="99"/>
    </location>
</feature>
<proteinExistence type="predicted"/>
<feature type="transmembrane region" description="Helical" evidence="8">
    <location>
        <begin position="340"/>
        <end position="363"/>
    </location>
</feature>
<dbReference type="AlphaFoldDB" id="A0A4V2JIE8"/>
<organism evidence="9 10">
    <name type="scientific">Streptomyces kasugaensis</name>
    <dbReference type="NCBI Taxonomy" id="1946"/>
    <lineage>
        <taxon>Bacteria</taxon>
        <taxon>Bacillati</taxon>
        <taxon>Actinomycetota</taxon>
        <taxon>Actinomycetes</taxon>
        <taxon>Kitasatosporales</taxon>
        <taxon>Streptomycetaceae</taxon>
        <taxon>Streptomyces</taxon>
    </lineage>
</organism>
<feature type="region of interest" description="Disordered" evidence="7">
    <location>
        <begin position="395"/>
        <end position="414"/>
    </location>
</feature>
<dbReference type="GO" id="GO:0005886">
    <property type="term" value="C:plasma membrane"/>
    <property type="evidence" value="ECO:0007669"/>
    <property type="project" value="UniProtKB-SubCell"/>
</dbReference>
<feature type="transmembrane region" description="Helical" evidence="8">
    <location>
        <begin position="170"/>
        <end position="187"/>
    </location>
</feature>
<evidence type="ECO:0000256" key="2">
    <source>
        <dbReference type="ARBA" id="ARBA00022448"/>
    </source>
</evidence>
<keyword evidence="4 8" id="KW-0812">Transmembrane</keyword>
<name>A0A4V2JIE8_STRKA</name>
<dbReference type="InterPro" id="IPR050171">
    <property type="entry name" value="MFS_Transporters"/>
</dbReference>
<feature type="transmembrane region" description="Helical" evidence="8">
    <location>
        <begin position="53"/>
        <end position="73"/>
    </location>
</feature>
<evidence type="ECO:0000256" key="8">
    <source>
        <dbReference type="SAM" id="Phobius"/>
    </source>
</evidence>
<keyword evidence="5 8" id="KW-1133">Transmembrane helix</keyword>
<dbReference type="OrthoDB" id="4042314at2"/>
<protein>
    <submittedName>
        <fullName evidence="9">MFS transporter</fullName>
    </submittedName>
</protein>
<feature type="transmembrane region" description="Helical" evidence="8">
    <location>
        <begin position="369"/>
        <end position="388"/>
    </location>
</feature>
<dbReference type="SUPFAM" id="SSF103473">
    <property type="entry name" value="MFS general substrate transporter"/>
    <property type="match status" value="1"/>
</dbReference>
<evidence type="ECO:0000256" key="3">
    <source>
        <dbReference type="ARBA" id="ARBA00022475"/>
    </source>
</evidence>
<keyword evidence="6 8" id="KW-0472">Membrane</keyword>
<feature type="transmembrane region" description="Helical" evidence="8">
    <location>
        <begin position="247"/>
        <end position="269"/>
    </location>
</feature>
<keyword evidence="2" id="KW-0813">Transport</keyword>
<keyword evidence="3" id="KW-1003">Cell membrane</keyword>
<reference evidence="9 10" key="1">
    <citation type="submission" date="2019-02" db="EMBL/GenBank/DDBJ databases">
        <title>Draft Genome Sequence of Streptomyces sp. AM-2504, identified by 16S rRNA comparative analysis as a Streptomyces Kasugaensis strain.</title>
        <authorList>
            <person name="Napolioni V."/>
            <person name="Giuliodori A.M."/>
            <person name="Spurio R."/>
            <person name="Fabbretti A."/>
        </authorList>
    </citation>
    <scope>NUCLEOTIDE SEQUENCE [LARGE SCALE GENOMIC DNA]</scope>
    <source>
        <strain evidence="9 10">AM-2504</strain>
    </source>
</reference>
<comment type="subcellular location">
    <subcellularLocation>
        <location evidence="1">Cell membrane</location>
        <topology evidence="1">Multi-pass membrane protein</topology>
    </subcellularLocation>
</comment>
<evidence type="ECO:0000313" key="10">
    <source>
        <dbReference type="Proteomes" id="UP000292452"/>
    </source>
</evidence>
<dbReference type="RefSeq" id="WP_094790747.1">
    <property type="nucleotide sequence ID" value="NZ_NDXL01000001.1"/>
</dbReference>
<evidence type="ECO:0000256" key="6">
    <source>
        <dbReference type="ARBA" id="ARBA00023136"/>
    </source>
</evidence>
<accession>A0A4V2JIE8</accession>
<evidence type="ECO:0000256" key="7">
    <source>
        <dbReference type="SAM" id="MobiDB-lite"/>
    </source>
</evidence>
<dbReference type="GO" id="GO:0022857">
    <property type="term" value="F:transmembrane transporter activity"/>
    <property type="evidence" value="ECO:0007669"/>
    <property type="project" value="InterPro"/>
</dbReference>
<dbReference type="PANTHER" id="PTHR23517:SF2">
    <property type="entry name" value="MULTIDRUG RESISTANCE PROTEIN MDTH"/>
    <property type="match status" value="1"/>
</dbReference>
<feature type="compositionally biased region" description="Basic and acidic residues" evidence="7">
    <location>
        <begin position="396"/>
        <end position="414"/>
    </location>
</feature>
<dbReference type="EMBL" id="SIXH01000149">
    <property type="protein sequence ID" value="TBO58301.1"/>
    <property type="molecule type" value="Genomic_DNA"/>
</dbReference>
<evidence type="ECO:0000256" key="1">
    <source>
        <dbReference type="ARBA" id="ARBA00004651"/>
    </source>
</evidence>
<evidence type="ECO:0000256" key="5">
    <source>
        <dbReference type="ARBA" id="ARBA00022989"/>
    </source>
</evidence>
<feature type="transmembrane region" description="Helical" evidence="8">
    <location>
        <begin position="281"/>
        <end position="298"/>
    </location>
</feature>
<dbReference type="InterPro" id="IPR036259">
    <property type="entry name" value="MFS_trans_sf"/>
</dbReference>
<keyword evidence="10" id="KW-1185">Reference proteome</keyword>
<sequence>MFLSTLRTVRGLNRDLRTLFVVTLVFRAGTMAFPFLAAYLLGQHRYGAAEVGVVVGAFGMGALLADLSASVFLGRIRPTLVMVAGSVVYAAVLTVVPLLSGVVPLVAAALLWGMAYEIYTPAAYSQVVASSPAEERKIAFSCNRLAINLGMGVGPAVGGLLFAVAPLALFYVNAVCVLVAAAVLWARQPSGAPERGRAGERVRLVSSTAHGETRFWTIFCLALPVHVAYALPPILLSVYVIEGLGLPAYWASAVFVVNAVAIVLFEVPLNKAMSGMSHARSLLIGFGLAAAGFTLMGLTANGFVLALVTLLWTGGEMIVFPALLSYVSHLSDRAVAGRNISLYSAGANIGFIAAPQIGVALSAKGAPGTPWLVAGLTVGAAFGLLLGARSSTRTWCPEEPHQPHRPQREEAPVG</sequence>
<feature type="transmembrane region" description="Helical" evidence="8">
    <location>
        <begin position="20"/>
        <end position="41"/>
    </location>
</feature>
<dbReference type="Proteomes" id="UP000292452">
    <property type="component" value="Unassembled WGS sequence"/>
</dbReference>
<dbReference type="InterPro" id="IPR011701">
    <property type="entry name" value="MFS"/>
</dbReference>